<dbReference type="AlphaFoldDB" id="A0A0A0IBG4"/>
<dbReference type="InterPro" id="IPR025436">
    <property type="entry name" value="DUF4179"/>
</dbReference>
<name>A0A0A0IBG4_CLONO</name>
<keyword evidence="1" id="KW-1133">Transmembrane helix</keyword>
<dbReference type="InterPro" id="IPR027383">
    <property type="entry name" value="Znf_put"/>
</dbReference>
<proteinExistence type="predicted"/>
<keyword evidence="1" id="KW-0472">Membrane</keyword>
<evidence type="ECO:0000256" key="1">
    <source>
        <dbReference type="SAM" id="Phobius"/>
    </source>
</evidence>
<dbReference type="RefSeq" id="WP_039254157.1">
    <property type="nucleotide sequence ID" value="NZ_JENJ01000016.1"/>
</dbReference>
<dbReference type="EMBL" id="JENJ01000016">
    <property type="protein sequence ID" value="KGM96955.1"/>
    <property type="molecule type" value="Genomic_DNA"/>
</dbReference>
<feature type="domain" description="DUF4179" evidence="3">
    <location>
        <begin position="84"/>
        <end position="164"/>
    </location>
</feature>
<feature type="transmembrane region" description="Helical" evidence="1">
    <location>
        <begin position="85"/>
        <end position="106"/>
    </location>
</feature>
<dbReference type="Pfam" id="PF13490">
    <property type="entry name" value="zf-HC2"/>
    <property type="match status" value="1"/>
</dbReference>
<reference evidence="4 5" key="1">
    <citation type="submission" date="2014-01" db="EMBL/GenBank/DDBJ databases">
        <title>Plasmidome dynamics in the species complex Clostridium novyi sensu lato converts strains of independent lineages into distinctly different pathogens.</title>
        <authorList>
            <person name="Skarin H."/>
            <person name="Segerman B."/>
        </authorList>
    </citation>
    <scope>NUCLEOTIDE SEQUENCE [LARGE SCALE GENOMIC DNA]</scope>
    <source>
        <strain evidence="4 5">4552</strain>
    </source>
</reference>
<dbReference type="Proteomes" id="UP000030012">
    <property type="component" value="Unassembled WGS sequence"/>
</dbReference>
<protein>
    <recommendedName>
        <fullName evidence="6">Zinc-finger domain-containing protein</fullName>
    </recommendedName>
</protein>
<evidence type="ECO:0000259" key="3">
    <source>
        <dbReference type="Pfam" id="PF13786"/>
    </source>
</evidence>
<accession>A0A0A0IBG4</accession>
<gene>
    <name evidence="4" type="ORF">Z968_05080</name>
</gene>
<organism evidence="4 5">
    <name type="scientific">Clostridium novyi A str. 4552</name>
    <dbReference type="NCBI Taxonomy" id="1444289"/>
    <lineage>
        <taxon>Bacteria</taxon>
        <taxon>Bacillati</taxon>
        <taxon>Bacillota</taxon>
        <taxon>Clostridia</taxon>
        <taxon>Eubacteriales</taxon>
        <taxon>Clostridiaceae</taxon>
        <taxon>Clostridium</taxon>
    </lineage>
</organism>
<sequence length="262" mass="30264">MNCNYVLNNLHEYIYGELDNDAYMAIKNHLCSCPKCNMEYIKLKKLLTNDIEELNIIKNSIIPPKNLHRRIHKTLKKHSLFTPKYVAAASLLFAFLIIVPSVTAYFKIYKSLDKYKTVSPEIVQRFNNGEGKQINESYTMNDIKFTVDGVIKEKNTISVLYSVKLINNKNTNFALPSKVNVQDQLGFKSEILNEIASLETSFKDKETKGILSFKKPSIFSNKIFLRITCFNEGFYKGSTANKIDYREINNAYGNWHIEFEIP</sequence>
<evidence type="ECO:0008006" key="6">
    <source>
        <dbReference type="Google" id="ProtNLM"/>
    </source>
</evidence>
<dbReference type="Pfam" id="PF13786">
    <property type="entry name" value="DUF4179"/>
    <property type="match status" value="1"/>
</dbReference>
<feature type="domain" description="Putative zinc-finger" evidence="2">
    <location>
        <begin position="6"/>
        <end position="36"/>
    </location>
</feature>
<keyword evidence="1" id="KW-0812">Transmembrane</keyword>
<dbReference type="OrthoDB" id="6194834at2"/>
<comment type="caution">
    <text evidence="4">The sequence shown here is derived from an EMBL/GenBank/DDBJ whole genome shotgun (WGS) entry which is preliminary data.</text>
</comment>
<evidence type="ECO:0000313" key="4">
    <source>
        <dbReference type="EMBL" id="KGM96955.1"/>
    </source>
</evidence>
<evidence type="ECO:0000313" key="5">
    <source>
        <dbReference type="Proteomes" id="UP000030012"/>
    </source>
</evidence>
<evidence type="ECO:0000259" key="2">
    <source>
        <dbReference type="Pfam" id="PF13490"/>
    </source>
</evidence>